<dbReference type="AlphaFoldDB" id="A0A381S0D0"/>
<dbReference type="EMBL" id="UINC01002447">
    <property type="protein sequence ID" value="SUZ96778.1"/>
    <property type="molecule type" value="Genomic_DNA"/>
</dbReference>
<gene>
    <name evidence="1" type="ORF">METZ01_LOCUS49632</name>
</gene>
<reference evidence="1" key="1">
    <citation type="submission" date="2018-05" db="EMBL/GenBank/DDBJ databases">
        <authorList>
            <person name="Lanie J.A."/>
            <person name="Ng W.-L."/>
            <person name="Kazmierczak K.M."/>
            <person name="Andrzejewski T.M."/>
            <person name="Davidsen T.M."/>
            <person name="Wayne K.J."/>
            <person name="Tettelin H."/>
            <person name="Glass J.I."/>
            <person name="Rusch D."/>
            <person name="Podicherti R."/>
            <person name="Tsui H.-C.T."/>
            <person name="Winkler M.E."/>
        </authorList>
    </citation>
    <scope>NUCLEOTIDE SEQUENCE</scope>
</reference>
<name>A0A381S0D0_9ZZZZ</name>
<sequence>VTEDTFSLYDLQVEWLEGDKPCWCGAKAGDCFYLRGEHLEFPESQTWSIYTLAALLPLLPAKQRETSLNDWMSTDNLVACPDPNCGSRFRINRLGRRTFSHSQTTANPLPGDSEK</sequence>
<accession>A0A381S0D0</accession>
<evidence type="ECO:0008006" key="2">
    <source>
        <dbReference type="Google" id="ProtNLM"/>
    </source>
</evidence>
<dbReference type="InterPro" id="IPR023811">
    <property type="entry name" value="CHP04076"/>
</dbReference>
<feature type="non-terminal residue" evidence="1">
    <location>
        <position position="1"/>
    </location>
</feature>
<evidence type="ECO:0000313" key="1">
    <source>
        <dbReference type="EMBL" id="SUZ96778.1"/>
    </source>
</evidence>
<proteinExistence type="predicted"/>
<dbReference type="NCBIfam" id="TIGR04076">
    <property type="entry name" value="TIGR04076 family protein"/>
    <property type="match status" value="1"/>
</dbReference>
<organism evidence="1">
    <name type="scientific">marine metagenome</name>
    <dbReference type="NCBI Taxonomy" id="408172"/>
    <lineage>
        <taxon>unclassified sequences</taxon>
        <taxon>metagenomes</taxon>
        <taxon>ecological metagenomes</taxon>
    </lineage>
</organism>
<protein>
    <recommendedName>
        <fullName evidence="2">TIGR04076 family protein</fullName>
    </recommendedName>
</protein>